<dbReference type="NCBIfam" id="NF009361">
    <property type="entry name" value="PRK12717.1"/>
    <property type="match status" value="1"/>
</dbReference>
<evidence type="ECO:0000256" key="1">
    <source>
        <dbReference type="ARBA" id="ARBA00004365"/>
    </source>
</evidence>
<dbReference type="GO" id="GO:0005198">
    <property type="term" value="F:structural molecule activity"/>
    <property type="evidence" value="ECO:0007669"/>
    <property type="project" value="InterPro"/>
</dbReference>
<feature type="domain" description="Flagellin C-terminal" evidence="7">
    <location>
        <begin position="444"/>
        <end position="520"/>
    </location>
</feature>
<keyword evidence="9" id="KW-1185">Reference proteome</keyword>
<dbReference type="Pfam" id="PF00669">
    <property type="entry name" value="Flagellin_N"/>
    <property type="match status" value="1"/>
</dbReference>
<proteinExistence type="inferred from homology"/>
<dbReference type="InterPro" id="IPR046358">
    <property type="entry name" value="Flagellin_C"/>
</dbReference>
<organism evidence="8 9">
    <name type="scientific">Stutzerimonas stutzeri (strain A1501)</name>
    <name type="common">Pseudomonas stutzeri</name>
    <dbReference type="NCBI Taxonomy" id="379731"/>
    <lineage>
        <taxon>Bacteria</taxon>
        <taxon>Pseudomonadati</taxon>
        <taxon>Pseudomonadota</taxon>
        <taxon>Gammaproteobacteria</taxon>
        <taxon>Pseudomonadales</taxon>
        <taxon>Pseudomonadaceae</taxon>
        <taxon>Stutzerimonas</taxon>
    </lineage>
</organism>
<dbReference type="EMBL" id="CP000304">
    <property type="protein sequence ID" value="ABP79089.1"/>
    <property type="molecule type" value="Genomic_DNA"/>
</dbReference>
<dbReference type="InterPro" id="IPR001492">
    <property type="entry name" value="Flagellin"/>
</dbReference>
<evidence type="ECO:0000313" key="8">
    <source>
        <dbReference type="EMBL" id="ABP79089.1"/>
    </source>
</evidence>
<dbReference type="PANTHER" id="PTHR42792:SF1">
    <property type="entry name" value="FLAGELLAR HOOK-ASSOCIATED PROTEIN 3"/>
    <property type="match status" value="1"/>
</dbReference>
<keyword evidence="8" id="KW-0969">Cilium</keyword>
<dbReference type="PRINTS" id="PR00207">
    <property type="entry name" value="FLAGELLIN"/>
</dbReference>
<evidence type="ECO:0000259" key="6">
    <source>
        <dbReference type="Pfam" id="PF00669"/>
    </source>
</evidence>
<dbReference type="PANTHER" id="PTHR42792">
    <property type="entry name" value="FLAGELLIN"/>
    <property type="match status" value="1"/>
</dbReference>
<dbReference type="NCBIfam" id="TIGR02550">
    <property type="entry name" value="flagell_flgL"/>
    <property type="match status" value="1"/>
</dbReference>
<dbReference type="Pfam" id="PF00700">
    <property type="entry name" value="Flagellin_C"/>
    <property type="match status" value="1"/>
</dbReference>
<dbReference type="GO" id="GO:0009424">
    <property type="term" value="C:bacterial-type flagellum hook"/>
    <property type="evidence" value="ECO:0007669"/>
    <property type="project" value="InterPro"/>
</dbReference>
<name>A4VJD8_STUS1</name>
<dbReference type="RefSeq" id="WP_011912570.1">
    <property type="nucleotide sequence ID" value="NC_009434.1"/>
</dbReference>
<dbReference type="Gene3D" id="1.20.1330.10">
    <property type="entry name" value="f41 fragment of flagellin, N-terminal domain"/>
    <property type="match status" value="2"/>
</dbReference>
<dbReference type="InterPro" id="IPR001029">
    <property type="entry name" value="Flagellin_N"/>
</dbReference>
<evidence type="ECO:0000256" key="5">
    <source>
        <dbReference type="ARBA" id="ARBA00023143"/>
    </source>
</evidence>
<dbReference type="GO" id="GO:0071973">
    <property type="term" value="P:bacterial-type flagellum-dependent cell motility"/>
    <property type="evidence" value="ECO:0007669"/>
    <property type="project" value="InterPro"/>
</dbReference>
<evidence type="ECO:0000313" key="9">
    <source>
        <dbReference type="Proteomes" id="UP000000233"/>
    </source>
</evidence>
<keyword evidence="4" id="KW-0964">Secreted</keyword>
<gene>
    <name evidence="8" type="primary">flgL</name>
    <name evidence="8" type="ordered locus">PST_1398</name>
</gene>
<feature type="domain" description="Flagellin N-terminal" evidence="6">
    <location>
        <begin position="4"/>
        <end position="140"/>
    </location>
</feature>
<dbReference type="HOGENOM" id="CLU_024437_5_2_6"/>
<keyword evidence="8" id="KW-0966">Cell projection</keyword>
<dbReference type="AlphaFoldDB" id="A4VJD8"/>
<evidence type="ECO:0000256" key="2">
    <source>
        <dbReference type="ARBA" id="ARBA00004613"/>
    </source>
</evidence>
<reference evidence="8 9" key="1">
    <citation type="journal article" date="2008" name="Proc. Natl. Acad. Sci. U.S.A.">
        <title>Nitrogen fixation island and rhizosphere competence traits in the genome of root-associated Pseudomonas stutzeri A1501.</title>
        <authorList>
            <person name="Yan Y."/>
            <person name="Yang J."/>
            <person name="Dou Y."/>
            <person name="Chen M."/>
            <person name="Ping S."/>
            <person name="Peng J."/>
            <person name="Lu W."/>
            <person name="Zhang W."/>
            <person name="Yao Z."/>
            <person name="Li H."/>
            <person name="Liu W."/>
            <person name="He S."/>
            <person name="Geng L."/>
            <person name="Zhang X."/>
            <person name="Yang F."/>
            <person name="Yu H."/>
            <person name="Zhan Y."/>
            <person name="Li D."/>
            <person name="Lin Z."/>
            <person name="Wang Y."/>
            <person name="Elmerich C."/>
            <person name="Lin M."/>
            <person name="Jin Q."/>
        </authorList>
    </citation>
    <scope>NUCLEOTIDE SEQUENCE [LARGE SCALE GENOMIC DNA]</scope>
    <source>
        <strain evidence="8 9">A1501</strain>
    </source>
</reference>
<dbReference type="GO" id="GO:0005576">
    <property type="term" value="C:extracellular region"/>
    <property type="evidence" value="ECO:0007669"/>
    <property type="project" value="UniProtKB-SubCell"/>
</dbReference>
<comment type="subcellular location">
    <subcellularLocation>
        <location evidence="1">Bacterial flagellum</location>
    </subcellularLocation>
    <subcellularLocation>
        <location evidence="2">Secreted</location>
    </subcellularLocation>
</comment>
<evidence type="ECO:0000256" key="4">
    <source>
        <dbReference type="ARBA" id="ARBA00022525"/>
    </source>
</evidence>
<evidence type="ECO:0000256" key="3">
    <source>
        <dbReference type="ARBA" id="ARBA00005709"/>
    </source>
</evidence>
<keyword evidence="8" id="KW-0282">Flagellum</keyword>
<dbReference type="SUPFAM" id="SSF64518">
    <property type="entry name" value="Phase 1 flagellin"/>
    <property type="match status" value="1"/>
</dbReference>
<protein>
    <submittedName>
        <fullName evidence="8">Flagellar hook-associated protein FlgL</fullName>
    </submittedName>
</protein>
<dbReference type="Proteomes" id="UP000000233">
    <property type="component" value="Chromosome"/>
</dbReference>
<dbReference type="InterPro" id="IPR013384">
    <property type="entry name" value="Flagell_FlgL"/>
</dbReference>
<evidence type="ECO:0000259" key="7">
    <source>
        <dbReference type="Pfam" id="PF00700"/>
    </source>
</evidence>
<sequence length="526" mass="55362">MRLSTSLIYSSSISSYQKGYANIVKTQQQISSGERIQTPADDPVGAARLLQLEQQQALLTQYQGNLTTATNSLSQEEGILNSINNLLQKARELAVEAGSGALSDEDRSSIASELEQIENQLYALMNSKDANGQYLFAGSSSGTQPYVKNPDGTYSYQGNQNSLSLQVSGSMLLSVNDSGWSVFENVVNAGRTTSALATNPNADGEQRVFLSAGLVVNDKTYDQQFRAGSPYTLELVSGSEFVIRDKDGTDVTAEVSGGGAFDPEAIDGTTITFRGITLELDAQALSSDSSGDYDALLTGYSFEFGSTADTFAISRTSSNTSTAQLSGGTITDTAAYNAAFPDSGVTFKFTSATDYEVFLQPLTATSTAIGSGSLTGSTLSFAGVSYDLSSAPAAGDSFSVKANSAETSSILDTIATLRAALQEPIASDTEAQLALRDSIALALTNLDKGIAAVDATRSSIGARLNTIDILTTENESLSITNASTQSSIRDTDMAEATAKLLLQQTMLEAAQLAFVRISQLTLFNQL</sequence>
<accession>A4VJD8</accession>
<keyword evidence="5" id="KW-0975">Bacterial flagellum</keyword>
<dbReference type="KEGG" id="psa:PST_1398"/>
<comment type="similarity">
    <text evidence="3">Belongs to the bacterial flagellin family.</text>
</comment>
<dbReference type="eggNOG" id="COG1344">
    <property type="taxonomic scope" value="Bacteria"/>
</dbReference>